<keyword evidence="2 6" id="KW-0378">Hydrolase</keyword>
<dbReference type="InterPro" id="IPR018120">
    <property type="entry name" value="Glyco_hydro_1_AS"/>
</dbReference>
<evidence type="ECO:0000256" key="2">
    <source>
        <dbReference type="ARBA" id="ARBA00022801"/>
    </source>
</evidence>
<accession>A0AAV6W527</accession>
<protein>
    <submittedName>
        <fullName evidence="7">Uncharacterized protein</fullName>
    </submittedName>
</protein>
<dbReference type="Proteomes" id="UP000826271">
    <property type="component" value="Unassembled WGS sequence"/>
</dbReference>
<dbReference type="PRINTS" id="PR00131">
    <property type="entry name" value="GLHYDRLASE1"/>
</dbReference>
<evidence type="ECO:0000256" key="3">
    <source>
        <dbReference type="ARBA" id="ARBA00023295"/>
    </source>
</evidence>
<dbReference type="PROSITE" id="PS00653">
    <property type="entry name" value="GLYCOSYL_HYDROL_F1_2"/>
    <property type="match status" value="1"/>
</dbReference>
<organism evidence="7 8">
    <name type="scientific">Buddleja alternifolia</name>
    <dbReference type="NCBI Taxonomy" id="168488"/>
    <lineage>
        <taxon>Eukaryota</taxon>
        <taxon>Viridiplantae</taxon>
        <taxon>Streptophyta</taxon>
        <taxon>Embryophyta</taxon>
        <taxon>Tracheophyta</taxon>
        <taxon>Spermatophyta</taxon>
        <taxon>Magnoliopsida</taxon>
        <taxon>eudicotyledons</taxon>
        <taxon>Gunneridae</taxon>
        <taxon>Pentapetalae</taxon>
        <taxon>asterids</taxon>
        <taxon>lamiids</taxon>
        <taxon>Lamiales</taxon>
        <taxon>Scrophulariaceae</taxon>
        <taxon>Buddlejeae</taxon>
        <taxon>Buddleja</taxon>
    </lineage>
</organism>
<sequence length="507" mass="57112">MGTIQSSDTFVLFLVCSSFACMGFGLVPRSSHFNRSSFPPGFVFGAGSSSYQYEGAAFEAGKGQSIWDTFTHKFPGKISDRSNGDVAIDFYHLYKEDVKLMKDIGMDAFRMSISWPRILPHGKLSGGVNKEGIAFYNSVFNELLAHGITPFVTLFHWDLPQALEDEYLGFLNPLIIDDFRGFADLCFKEFGDRVKHWMTMNEPYIFTNGGYDGGDGGNLAPGRCSSRADCPQGNSATEPYVVAHHMLICHATTVQLYKEKYQATQMGEIGISLESQWMVPYSSSKLDVKAAKRALDFIFGWFMHPLVYGNYPKTMQAIVGNRLPKFTVEQTAMLKGSFDFLGLNYYTANYASHLFSRNGNISSTSDKMVHLSTDINGVPIGDPTGVSNIYVYPKGLHDLLIYTKEKYNNPTIYITENGIGDNNNGTAEHEIEDQQRIDFYDRHLHAVREAIKQGVNVKGLFTWSFLDDFEWTSGYTIRFGLCYVDYKNGLKRIPKRSTIWFKNSLLT</sequence>
<dbReference type="AlphaFoldDB" id="A0AAV6W527"/>
<evidence type="ECO:0000256" key="5">
    <source>
        <dbReference type="RuleBase" id="RU003690"/>
    </source>
</evidence>
<dbReference type="SUPFAM" id="SSF51445">
    <property type="entry name" value="(Trans)glycosidases"/>
    <property type="match status" value="1"/>
</dbReference>
<dbReference type="GO" id="GO:0008422">
    <property type="term" value="F:beta-glucosidase activity"/>
    <property type="evidence" value="ECO:0007669"/>
    <property type="project" value="TreeGrafter"/>
</dbReference>
<reference evidence="7" key="1">
    <citation type="submission" date="2019-10" db="EMBL/GenBank/DDBJ databases">
        <authorList>
            <person name="Zhang R."/>
            <person name="Pan Y."/>
            <person name="Wang J."/>
            <person name="Ma R."/>
            <person name="Yu S."/>
        </authorList>
    </citation>
    <scope>NUCLEOTIDE SEQUENCE</scope>
    <source>
        <strain evidence="7">LA-IB0</strain>
        <tissue evidence="7">Leaf</tissue>
    </source>
</reference>
<feature type="active site" description="Nucleophile" evidence="4">
    <location>
        <position position="416"/>
    </location>
</feature>
<name>A0AAV6W527_9LAMI</name>
<dbReference type="PANTHER" id="PTHR10353">
    <property type="entry name" value="GLYCOSYL HYDROLASE"/>
    <property type="match status" value="1"/>
</dbReference>
<dbReference type="InterPro" id="IPR033132">
    <property type="entry name" value="GH_1_N_CS"/>
</dbReference>
<evidence type="ECO:0000313" key="7">
    <source>
        <dbReference type="EMBL" id="KAG8363567.1"/>
    </source>
</evidence>
<evidence type="ECO:0000313" key="8">
    <source>
        <dbReference type="Proteomes" id="UP000826271"/>
    </source>
</evidence>
<dbReference type="PANTHER" id="PTHR10353:SF318">
    <property type="entry name" value="BETA-GLUCOSIDASE 31-RELATED"/>
    <property type="match status" value="1"/>
</dbReference>
<dbReference type="Gene3D" id="3.20.20.80">
    <property type="entry name" value="Glycosidases"/>
    <property type="match status" value="1"/>
</dbReference>
<evidence type="ECO:0000256" key="6">
    <source>
        <dbReference type="RuleBase" id="RU004468"/>
    </source>
</evidence>
<keyword evidence="8" id="KW-1185">Reference proteome</keyword>
<proteinExistence type="inferred from homology"/>
<keyword evidence="3 6" id="KW-0326">Glycosidase</keyword>
<dbReference type="InterPro" id="IPR001360">
    <property type="entry name" value="Glyco_hydro_1"/>
</dbReference>
<comment type="caution">
    <text evidence="7">The sequence shown here is derived from an EMBL/GenBank/DDBJ whole genome shotgun (WGS) entry which is preliminary data.</text>
</comment>
<comment type="similarity">
    <text evidence="1 5">Belongs to the glycosyl hydrolase 1 family.</text>
</comment>
<dbReference type="Pfam" id="PF00232">
    <property type="entry name" value="Glyco_hydro_1"/>
    <property type="match status" value="1"/>
</dbReference>
<dbReference type="EMBL" id="WHWC01000019">
    <property type="protein sequence ID" value="KAG8363567.1"/>
    <property type="molecule type" value="Genomic_DNA"/>
</dbReference>
<gene>
    <name evidence="7" type="ORF">BUALT_Bualt19G0035900</name>
</gene>
<dbReference type="FunFam" id="3.20.20.80:FF:000020">
    <property type="entry name" value="Beta-glucosidase 12"/>
    <property type="match status" value="1"/>
</dbReference>
<dbReference type="InterPro" id="IPR017853">
    <property type="entry name" value="GH"/>
</dbReference>
<evidence type="ECO:0000256" key="1">
    <source>
        <dbReference type="ARBA" id="ARBA00010838"/>
    </source>
</evidence>
<evidence type="ECO:0000256" key="4">
    <source>
        <dbReference type="PROSITE-ProRule" id="PRU10055"/>
    </source>
</evidence>
<dbReference type="GO" id="GO:0005975">
    <property type="term" value="P:carbohydrate metabolic process"/>
    <property type="evidence" value="ECO:0007669"/>
    <property type="project" value="InterPro"/>
</dbReference>
<dbReference type="PROSITE" id="PS00572">
    <property type="entry name" value="GLYCOSYL_HYDROL_F1_1"/>
    <property type="match status" value="1"/>
</dbReference>